<dbReference type="Gene3D" id="1.10.10.60">
    <property type="entry name" value="Homeodomain-like"/>
    <property type="match status" value="1"/>
</dbReference>
<dbReference type="InterPro" id="IPR014710">
    <property type="entry name" value="RmlC-like_jellyroll"/>
</dbReference>
<comment type="caution">
    <text evidence="5">The sequence shown here is derived from an EMBL/GenBank/DDBJ whole genome shotgun (WGS) entry which is preliminary data.</text>
</comment>
<proteinExistence type="predicted"/>
<protein>
    <recommendedName>
        <fullName evidence="4">HTH araC/xylS-type domain-containing protein</fullName>
    </recommendedName>
</protein>
<dbReference type="PANTHER" id="PTHR43280">
    <property type="entry name" value="ARAC-FAMILY TRANSCRIPTIONAL REGULATOR"/>
    <property type="match status" value="1"/>
</dbReference>
<organism evidence="5 6">
    <name type="scientific">Paenibacillus agaridevorans</name>
    <dbReference type="NCBI Taxonomy" id="171404"/>
    <lineage>
        <taxon>Bacteria</taxon>
        <taxon>Bacillati</taxon>
        <taxon>Bacillota</taxon>
        <taxon>Bacilli</taxon>
        <taxon>Bacillales</taxon>
        <taxon>Paenibacillaceae</taxon>
        <taxon>Paenibacillus</taxon>
    </lineage>
</organism>
<dbReference type="EMBL" id="BDQX01000019">
    <property type="protein sequence ID" value="GBG05735.1"/>
    <property type="molecule type" value="Genomic_DNA"/>
</dbReference>
<dbReference type="PROSITE" id="PS01124">
    <property type="entry name" value="HTH_ARAC_FAMILY_2"/>
    <property type="match status" value="1"/>
</dbReference>
<dbReference type="Gene3D" id="2.60.120.10">
    <property type="entry name" value="Jelly Rolls"/>
    <property type="match status" value="1"/>
</dbReference>
<accession>A0A2R5EI16</accession>
<evidence type="ECO:0000256" key="1">
    <source>
        <dbReference type="ARBA" id="ARBA00023015"/>
    </source>
</evidence>
<dbReference type="PANTHER" id="PTHR43280:SF2">
    <property type="entry name" value="HTH-TYPE TRANSCRIPTIONAL REGULATOR EXSA"/>
    <property type="match status" value="1"/>
</dbReference>
<gene>
    <name evidence="5" type="ORF">PAT3040_00219</name>
</gene>
<dbReference type="SUPFAM" id="SSF46689">
    <property type="entry name" value="Homeodomain-like"/>
    <property type="match status" value="1"/>
</dbReference>
<keyword evidence="6" id="KW-1185">Reference proteome</keyword>
<dbReference type="InterPro" id="IPR037923">
    <property type="entry name" value="HTH-like"/>
</dbReference>
<dbReference type="GO" id="GO:0003700">
    <property type="term" value="F:DNA-binding transcription factor activity"/>
    <property type="evidence" value="ECO:0007669"/>
    <property type="project" value="InterPro"/>
</dbReference>
<dbReference type="SMART" id="SM00342">
    <property type="entry name" value="HTH_ARAC"/>
    <property type="match status" value="1"/>
</dbReference>
<dbReference type="InterPro" id="IPR009057">
    <property type="entry name" value="Homeodomain-like_sf"/>
</dbReference>
<dbReference type="InterPro" id="IPR003313">
    <property type="entry name" value="AraC-bd"/>
</dbReference>
<dbReference type="GO" id="GO:0043565">
    <property type="term" value="F:sequence-specific DNA binding"/>
    <property type="evidence" value="ECO:0007669"/>
    <property type="project" value="InterPro"/>
</dbReference>
<evidence type="ECO:0000259" key="4">
    <source>
        <dbReference type="PROSITE" id="PS01124"/>
    </source>
</evidence>
<dbReference type="Proteomes" id="UP000245202">
    <property type="component" value="Unassembled WGS sequence"/>
</dbReference>
<evidence type="ECO:0000256" key="3">
    <source>
        <dbReference type="ARBA" id="ARBA00023163"/>
    </source>
</evidence>
<dbReference type="Pfam" id="PF02311">
    <property type="entry name" value="AraC_binding"/>
    <property type="match status" value="1"/>
</dbReference>
<dbReference type="InterPro" id="IPR018060">
    <property type="entry name" value="HTH_AraC"/>
</dbReference>
<name>A0A2R5EI16_9BACL</name>
<dbReference type="Pfam" id="PF12833">
    <property type="entry name" value="HTH_18"/>
    <property type="match status" value="1"/>
</dbReference>
<keyword evidence="2" id="KW-0238">DNA-binding</keyword>
<evidence type="ECO:0000256" key="2">
    <source>
        <dbReference type="ARBA" id="ARBA00023125"/>
    </source>
</evidence>
<evidence type="ECO:0000313" key="6">
    <source>
        <dbReference type="Proteomes" id="UP000245202"/>
    </source>
</evidence>
<keyword evidence="3" id="KW-0804">Transcription</keyword>
<sequence length="302" mass="34954">MPDKPNPARIPWHMVSPVVSYANYLNCHAGDSFGPRVIEDYQFLFVASGKGLVCIQEKAYEACSGDLFYYGPNVVHSIIADEAEPFSLYGLHFNWSSELVPIDRRIMPHISFVKGQEYTRMDNRICIGDNLSETLFIQDYQKLSRQVFLPYFERLVRVYGANEAFAPLQLRAYVIELLIAMKKTGEASELSLETTNPVVLAIADQLDQRVRERYDRQWLSQYTAYHPDHASRLFREHTGRTPYNYFMQRKIELVKQLLVSTNDTLLEIADHVQAGSIHAFTKWFTHMTGLSPGRFRKRSRMI</sequence>
<feature type="domain" description="HTH araC/xylS-type" evidence="4">
    <location>
        <begin position="196"/>
        <end position="298"/>
    </location>
</feature>
<reference evidence="5 6" key="1">
    <citation type="submission" date="2017-08" db="EMBL/GenBank/DDBJ databases">
        <title>Substantial Increase in Enzyme Production by Combined Drug-Resistance Mutations in Paenibacillus agaridevorans.</title>
        <authorList>
            <person name="Tanaka Y."/>
            <person name="Funane K."/>
            <person name="Hosaka T."/>
            <person name="Shiwa Y."/>
            <person name="Fujita N."/>
            <person name="Miyazaki T."/>
            <person name="Yoshikawa H."/>
            <person name="Murakami K."/>
            <person name="Kasahara K."/>
            <person name="Inaoka T."/>
            <person name="Hiraga Y."/>
            <person name="Ochi K."/>
        </authorList>
    </citation>
    <scope>NUCLEOTIDE SEQUENCE [LARGE SCALE GENOMIC DNA]</scope>
    <source>
        <strain evidence="5 6">T-3040</strain>
    </source>
</reference>
<dbReference type="SUPFAM" id="SSF51215">
    <property type="entry name" value="Regulatory protein AraC"/>
    <property type="match status" value="1"/>
</dbReference>
<dbReference type="AlphaFoldDB" id="A0A2R5EI16"/>
<evidence type="ECO:0000313" key="5">
    <source>
        <dbReference type="EMBL" id="GBG05735.1"/>
    </source>
</evidence>
<keyword evidence="1" id="KW-0805">Transcription regulation</keyword>
<dbReference type="RefSeq" id="WP_108991191.1">
    <property type="nucleotide sequence ID" value="NZ_BDQX01000019.1"/>
</dbReference>